<evidence type="ECO:0000313" key="2">
    <source>
        <dbReference type="Proteomes" id="UP000524404"/>
    </source>
</evidence>
<evidence type="ECO:0008006" key="3">
    <source>
        <dbReference type="Google" id="ProtNLM"/>
    </source>
</evidence>
<accession>A0A841EKG2</accession>
<name>A0A841EKG2_9BACT</name>
<dbReference type="AlphaFoldDB" id="A0A841EKG2"/>
<protein>
    <recommendedName>
        <fullName evidence="3">Erythromycin esterase</fullName>
    </recommendedName>
</protein>
<dbReference type="RefSeq" id="WP_184132191.1">
    <property type="nucleotide sequence ID" value="NZ_JACHKT010000007.1"/>
</dbReference>
<comment type="caution">
    <text evidence="1">The sequence shown here is derived from an EMBL/GenBank/DDBJ whole genome shotgun (WGS) entry which is preliminary data.</text>
</comment>
<evidence type="ECO:0000313" key="1">
    <source>
        <dbReference type="EMBL" id="MBB6002684.1"/>
    </source>
</evidence>
<gene>
    <name evidence="1" type="ORF">HNP25_001336</name>
</gene>
<sequence>MKKYLLILSLLIVNCTFGQSKQALTDEQRLNKCIAENTNHFTFDGQKPDGKGWTILENLFAENQFVAWGEYHNSPMLSQLTSFALESASKNGYKTWCVETSPFAASELMKIAKTSNPLETILSFSKENHIRPTFPFFESKEDIQMLQTASKLNYTIWGIDQEFQMTFPYCINQLYSGVPSSLKQQYKPVADSLLAKWWMPKGKLLDSLAKVVKSPSLKQLANEIKISKEIYYEGDNAKRASLMKSNFYQYYDALKTKDEKIFFKMGSNHLAKGMNLITKVYDIGNAIFEIAEHNKTNFANVYCMVRYTTEKGKIIDDFESDDNENPKVFSKLYDKEKWVLVDIRSIRRKIVYDGSLTMDTYRLIEKYDFVLVSSEIMKER</sequence>
<dbReference type="EMBL" id="JACHKT010000007">
    <property type="protein sequence ID" value="MBB6002684.1"/>
    <property type="molecule type" value="Genomic_DNA"/>
</dbReference>
<dbReference type="Proteomes" id="UP000524404">
    <property type="component" value="Unassembled WGS sequence"/>
</dbReference>
<proteinExistence type="predicted"/>
<reference evidence="1 2" key="1">
    <citation type="submission" date="2020-08" db="EMBL/GenBank/DDBJ databases">
        <title>Functional genomics of gut bacteria from endangered species of beetles.</title>
        <authorList>
            <person name="Carlos-Shanley C."/>
        </authorList>
    </citation>
    <scope>NUCLEOTIDE SEQUENCE [LARGE SCALE GENOMIC DNA]</scope>
    <source>
        <strain evidence="1 2">S00070</strain>
    </source>
</reference>
<keyword evidence="2" id="KW-1185">Reference proteome</keyword>
<organism evidence="1 2">
    <name type="scientific">Arcicella rosea</name>
    <dbReference type="NCBI Taxonomy" id="502909"/>
    <lineage>
        <taxon>Bacteria</taxon>
        <taxon>Pseudomonadati</taxon>
        <taxon>Bacteroidota</taxon>
        <taxon>Cytophagia</taxon>
        <taxon>Cytophagales</taxon>
        <taxon>Flectobacillaceae</taxon>
        <taxon>Arcicella</taxon>
    </lineage>
</organism>